<evidence type="ECO:0000256" key="16">
    <source>
        <dbReference type="HAMAP-Rule" id="MF_00109"/>
    </source>
</evidence>
<keyword evidence="12 17" id="KW-0057">Aromatic amino acid biosynthesis</keyword>
<feature type="binding site" evidence="16">
    <location>
        <position position="73"/>
    </location>
    <ligand>
        <name>substrate</name>
    </ligand>
</feature>
<dbReference type="SUPFAM" id="SSF56796">
    <property type="entry name" value="Dehydroquinate synthase-like"/>
    <property type="match status" value="1"/>
</dbReference>
<feature type="binding site" evidence="17">
    <location>
        <position position="440"/>
    </location>
    <ligand>
        <name>Zn(2+)</name>
        <dbReference type="ChEBI" id="CHEBI:29105"/>
    </ligand>
</feature>
<dbReference type="InterPro" id="IPR027417">
    <property type="entry name" value="P-loop_NTPase"/>
</dbReference>
<evidence type="ECO:0000256" key="9">
    <source>
        <dbReference type="ARBA" id="ARBA00022777"/>
    </source>
</evidence>
<evidence type="ECO:0000256" key="13">
    <source>
        <dbReference type="ARBA" id="ARBA00023239"/>
    </source>
</evidence>
<dbReference type="InterPro" id="IPR023000">
    <property type="entry name" value="Shikimate_kinase_CS"/>
</dbReference>
<evidence type="ECO:0000256" key="7">
    <source>
        <dbReference type="ARBA" id="ARBA00022679"/>
    </source>
</evidence>
<dbReference type="PROSITE" id="PS01128">
    <property type="entry name" value="SHIKIMATE_KINASE"/>
    <property type="match status" value="1"/>
</dbReference>
<keyword evidence="6 17" id="KW-0028">Amino-acid biosynthesis</keyword>
<evidence type="ECO:0000256" key="8">
    <source>
        <dbReference type="ARBA" id="ARBA00022741"/>
    </source>
</evidence>
<keyword evidence="7 16" id="KW-0808">Transferase</keyword>
<dbReference type="CDD" id="cd08195">
    <property type="entry name" value="DHQS"/>
    <property type="match status" value="1"/>
</dbReference>
<feature type="binding site" evidence="16">
    <location>
        <begin position="27"/>
        <end position="32"/>
    </location>
    <ligand>
        <name>ATP</name>
        <dbReference type="ChEBI" id="CHEBI:30616"/>
    </ligand>
</feature>
<keyword evidence="5 17" id="KW-0963">Cytoplasm</keyword>
<evidence type="ECO:0000256" key="1">
    <source>
        <dbReference type="ARBA" id="ARBA00001393"/>
    </source>
</evidence>
<comment type="pathway">
    <text evidence="4 16">Metabolic intermediate biosynthesis; chorismate biosynthesis; chorismate from D-erythrose 4-phosphate and phosphoenolpyruvate: step 5/7.</text>
</comment>
<organism evidence="20 21">
    <name type="scientific">Glycomyces niveus</name>
    <dbReference type="NCBI Taxonomy" id="2820287"/>
    <lineage>
        <taxon>Bacteria</taxon>
        <taxon>Bacillati</taxon>
        <taxon>Actinomycetota</taxon>
        <taxon>Actinomycetes</taxon>
        <taxon>Glycomycetales</taxon>
        <taxon>Glycomycetaceae</taxon>
        <taxon>Glycomyces</taxon>
    </lineage>
</organism>
<comment type="cofactor">
    <cofactor evidence="17">
        <name>Co(2+)</name>
        <dbReference type="ChEBI" id="CHEBI:48828"/>
    </cofactor>
    <cofactor evidence="17">
        <name>Zn(2+)</name>
        <dbReference type="ChEBI" id="CHEBI:29105"/>
    </cofactor>
    <text evidence="17">Binds 1 divalent metal cation per subunit. Can use either Co(2+) or Zn(2+).</text>
</comment>
<evidence type="ECO:0000256" key="15">
    <source>
        <dbReference type="ARBA" id="ARBA00048567"/>
    </source>
</evidence>
<dbReference type="Pfam" id="PF01761">
    <property type="entry name" value="DHQ_synthase"/>
    <property type="match status" value="1"/>
</dbReference>
<accession>A0ABS3U359</accession>
<comment type="similarity">
    <text evidence="16">Belongs to the shikimate kinase family.</text>
</comment>
<evidence type="ECO:0000259" key="18">
    <source>
        <dbReference type="Pfam" id="PF01761"/>
    </source>
</evidence>
<dbReference type="EMBL" id="JAGFNP010000004">
    <property type="protein sequence ID" value="MBO3733207.1"/>
    <property type="molecule type" value="Genomic_DNA"/>
</dbReference>
<feature type="binding site" evidence="16">
    <location>
        <position position="167"/>
    </location>
    <ligand>
        <name>ATP</name>
        <dbReference type="ChEBI" id="CHEBI:30616"/>
    </ligand>
</feature>
<comment type="cofactor">
    <cofactor evidence="2 17">
        <name>NAD(+)</name>
        <dbReference type="ChEBI" id="CHEBI:57540"/>
    </cofactor>
</comment>
<keyword evidence="9 16" id="KW-0418">Kinase</keyword>
<dbReference type="PANTHER" id="PTHR43622">
    <property type="entry name" value="3-DEHYDROQUINATE SYNTHASE"/>
    <property type="match status" value="1"/>
</dbReference>
<feature type="binding site" evidence="17">
    <location>
        <position position="424"/>
    </location>
    <ligand>
        <name>Zn(2+)</name>
        <dbReference type="ChEBI" id="CHEBI:29105"/>
    </ligand>
</feature>
<feature type="binding site" evidence="17">
    <location>
        <begin position="248"/>
        <end position="253"/>
    </location>
    <ligand>
        <name>NAD(+)</name>
        <dbReference type="ChEBI" id="CHEBI:57540"/>
    </ligand>
</feature>
<feature type="binding site" evidence="17">
    <location>
        <position position="361"/>
    </location>
    <ligand>
        <name>Zn(2+)</name>
        <dbReference type="ChEBI" id="CHEBI:29105"/>
    </ligand>
</feature>
<dbReference type="PANTHER" id="PTHR43622:SF7">
    <property type="entry name" value="3-DEHYDROQUINATE SYNTHASE, CHLOROPLASTIC"/>
    <property type="match status" value="1"/>
</dbReference>
<comment type="caution">
    <text evidence="20">The sequence shown here is derived from an EMBL/GenBank/DDBJ whole genome shotgun (WGS) entry which is preliminary data.</text>
</comment>
<keyword evidence="16" id="KW-0460">Magnesium</keyword>
<dbReference type="InterPro" id="IPR050071">
    <property type="entry name" value="Dehydroquinate_synthase"/>
</dbReference>
<keyword evidence="17" id="KW-0170">Cobalt</keyword>
<feature type="binding site" evidence="17">
    <location>
        <position position="319"/>
    </location>
    <ligand>
        <name>NAD(+)</name>
        <dbReference type="ChEBI" id="CHEBI:57540"/>
    </ligand>
</feature>
<dbReference type="Pfam" id="PF24621">
    <property type="entry name" value="DHQS_C"/>
    <property type="match status" value="1"/>
</dbReference>
<keyword evidence="21" id="KW-1185">Reference proteome</keyword>
<feature type="binding site" evidence="16">
    <location>
        <position position="132"/>
    </location>
    <ligand>
        <name>ATP</name>
        <dbReference type="ChEBI" id="CHEBI:30616"/>
    </ligand>
</feature>
<keyword evidence="10 16" id="KW-0067">ATP-binding</keyword>
<comment type="caution">
    <text evidence="17">Lacks conserved residue(s) required for the propagation of feature annotation.</text>
</comment>
<comment type="cofactor">
    <cofactor evidence="16">
        <name>Mg(2+)</name>
        <dbReference type="ChEBI" id="CHEBI:18420"/>
    </cofactor>
    <text evidence="16">Binds 1 Mg(2+) ion per subunit.</text>
</comment>
<evidence type="ECO:0000256" key="3">
    <source>
        <dbReference type="ARBA" id="ARBA00004661"/>
    </source>
</evidence>
<comment type="pathway">
    <text evidence="3 17">Metabolic intermediate biosynthesis; chorismate biosynthesis; chorismate from D-erythrose 4-phosphate and phosphoenolpyruvate: step 2/7.</text>
</comment>
<feature type="domain" description="3-dehydroquinate synthase N-terminal" evidence="18">
    <location>
        <begin position="244"/>
        <end position="356"/>
    </location>
</feature>
<dbReference type="Gene3D" id="3.40.50.1970">
    <property type="match status" value="1"/>
</dbReference>
<evidence type="ECO:0000256" key="5">
    <source>
        <dbReference type="ARBA" id="ARBA00022490"/>
    </source>
</evidence>
<evidence type="ECO:0000313" key="20">
    <source>
        <dbReference type="EMBL" id="MBO3733207.1"/>
    </source>
</evidence>
<keyword evidence="8 17" id="KW-0547">Nucleotide-binding</keyword>
<proteinExistence type="inferred from homology"/>
<evidence type="ECO:0000256" key="12">
    <source>
        <dbReference type="ARBA" id="ARBA00023141"/>
    </source>
</evidence>
<feature type="binding site" evidence="17">
    <location>
        <position position="328"/>
    </location>
    <ligand>
        <name>NAD(+)</name>
        <dbReference type="ChEBI" id="CHEBI:57540"/>
    </ligand>
</feature>
<comment type="similarity">
    <text evidence="17">Belongs to the sugar phosphate cyclases superfamily. Dehydroquinate synthase family.</text>
</comment>
<feature type="binding site" evidence="16">
    <location>
        <position position="150"/>
    </location>
    <ligand>
        <name>substrate</name>
    </ligand>
</feature>
<evidence type="ECO:0000256" key="11">
    <source>
        <dbReference type="ARBA" id="ARBA00023027"/>
    </source>
</evidence>
<evidence type="ECO:0000256" key="2">
    <source>
        <dbReference type="ARBA" id="ARBA00001911"/>
    </source>
</evidence>
<dbReference type="InterPro" id="IPR056179">
    <property type="entry name" value="DHQS_C"/>
</dbReference>
<evidence type="ECO:0000259" key="19">
    <source>
        <dbReference type="Pfam" id="PF24621"/>
    </source>
</evidence>
<feature type="binding site" evidence="16">
    <location>
        <position position="95"/>
    </location>
    <ligand>
        <name>substrate</name>
    </ligand>
</feature>
<comment type="catalytic activity">
    <reaction evidence="15 16">
        <text>shikimate + ATP = 3-phosphoshikimate + ADP + H(+)</text>
        <dbReference type="Rhea" id="RHEA:13121"/>
        <dbReference type="ChEBI" id="CHEBI:15378"/>
        <dbReference type="ChEBI" id="CHEBI:30616"/>
        <dbReference type="ChEBI" id="CHEBI:36208"/>
        <dbReference type="ChEBI" id="CHEBI:145989"/>
        <dbReference type="ChEBI" id="CHEBI:456216"/>
        <dbReference type="EC" id="2.7.1.71"/>
    </reaction>
</comment>
<evidence type="ECO:0000256" key="17">
    <source>
        <dbReference type="HAMAP-Rule" id="MF_00110"/>
    </source>
</evidence>
<feature type="binding site" evidence="16">
    <location>
        <position position="49"/>
    </location>
    <ligand>
        <name>substrate</name>
    </ligand>
</feature>
<keyword evidence="17" id="KW-0479">Metal-binding</keyword>
<feature type="domain" description="3-dehydroquinate synthase C-terminal" evidence="19">
    <location>
        <begin position="358"/>
        <end position="498"/>
    </location>
</feature>
<keyword evidence="13 17" id="KW-0456">Lyase</keyword>
<reference evidence="20 21" key="1">
    <citation type="submission" date="2021-03" db="EMBL/GenBank/DDBJ databases">
        <title>Glycomyces sp. nov., a novel actinomycete isolated from soil.</title>
        <authorList>
            <person name="Yang X."/>
            <person name="Xu X."/>
        </authorList>
    </citation>
    <scope>NUCLEOTIDE SEQUENCE [LARGE SCALE GENOMIC DNA]</scope>
    <source>
        <strain evidence="20 21">NEAU-S30</strain>
    </source>
</reference>
<dbReference type="InterPro" id="IPR030960">
    <property type="entry name" value="DHQS/DOIS_N"/>
</dbReference>
<dbReference type="HAMAP" id="MF_00110">
    <property type="entry name" value="DHQ_synthase"/>
    <property type="match status" value="1"/>
</dbReference>
<dbReference type="Gene3D" id="1.20.1090.10">
    <property type="entry name" value="Dehydroquinate synthase-like - alpha domain"/>
    <property type="match status" value="1"/>
</dbReference>
<evidence type="ECO:0000313" key="21">
    <source>
        <dbReference type="Proteomes" id="UP000681341"/>
    </source>
</evidence>
<dbReference type="Pfam" id="PF01202">
    <property type="entry name" value="SKI"/>
    <property type="match status" value="1"/>
</dbReference>
<comment type="subcellular location">
    <subcellularLocation>
        <location evidence="17">Cytoplasm</location>
    </subcellularLocation>
</comment>
<dbReference type="EC" id="2.7.1.71" evidence="16"/>
<evidence type="ECO:0000256" key="14">
    <source>
        <dbReference type="ARBA" id="ARBA00023268"/>
    </source>
</evidence>
<evidence type="ECO:0000256" key="10">
    <source>
        <dbReference type="ARBA" id="ARBA00022840"/>
    </source>
</evidence>
<protein>
    <recommendedName>
        <fullName evidence="16 17">Multifunctional fusion protein</fullName>
    </recommendedName>
    <domain>
        <recommendedName>
            <fullName evidence="16">Shikimate kinase</fullName>
            <shortName evidence="16">SK</shortName>
            <ecNumber evidence="16">2.7.1.71</ecNumber>
        </recommendedName>
    </domain>
    <domain>
        <recommendedName>
            <fullName evidence="17">3-dehydroquinate synthase</fullName>
            <shortName evidence="17">DHQS</shortName>
            <ecNumber evidence="17">4.2.3.4</ecNumber>
        </recommendedName>
    </domain>
</protein>
<gene>
    <name evidence="16" type="primary">aroK</name>
    <name evidence="17" type="synonym">aroB</name>
    <name evidence="20" type="ORF">J5V16_10265</name>
</gene>
<dbReference type="CDD" id="cd00464">
    <property type="entry name" value="SK"/>
    <property type="match status" value="1"/>
</dbReference>
<feature type="binding site" evidence="16">
    <location>
        <position position="31"/>
    </location>
    <ligand>
        <name>Mg(2+)</name>
        <dbReference type="ChEBI" id="CHEBI:18420"/>
    </ligand>
</feature>
<feature type="binding site" evidence="17">
    <location>
        <begin position="282"/>
        <end position="286"/>
    </location>
    <ligand>
        <name>NAD(+)</name>
        <dbReference type="ChEBI" id="CHEBI:57540"/>
    </ligand>
</feature>
<feature type="binding site" evidence="17">
    <location>
        <begin position="306"/>
        <end position="307"/>
    </location>
    <ligand>
        <name>NAD(+)</name>
        <dbReference type="ChEBI" id="CHEBI:57540"/>
    </ligand>
</feature>
<dbReference type="HAMAP" id="MF_00109">
    <property type="entry name" value="Shikimate_kinase"/>
    <property type="match status" value="1"/>
</dbReference>
<dbReference type="Proteomes" id="UP000681341">
    <property type="component" value="Unassembled WGS sequence"/>
</dbReference>
<sequence length="534" mass="56579">MPPQLRELPREPAGEVAVLVVIVGPPGSGKTTIGRALAAALDAPFRDVDADIAAAAGKPIPDIFVDEGEEHFRALEREAVRRAVAEHDGVLALGGGAVLAESTRKLLADVTVVHLRVDLGEAVKRTEIDKGRPLLQVNPRATLRRLMDERLPLYREVETFAVDTTGRDVDDLTAEIQARLAVRTVEVRDAETPYPVLIGRGTTDRLPEFLGKATRVAVLHTTSTAALAERVGSLCPEGVDATLMELPDAEDGKTVAVAEQVWEALGAEGFTRTDLVVGVGGGAVTDLAGFVAACWLRGVAVLHVPTSLLGAVDAAVGGKTGVNTAAGKNLVGAFHPPRAVLVDLDHFTTLPKRDLAAGLAEVVKAGFIADPVILDLVEADPAAALDARNPVVAELVERAIAVKAEVVGSDLKEGGLRAILNYGHTFAHAVEKLEHYRWRHGDAVAVGMVYAAHLGAITGRVDLVDRTKAVLSSLGLPITYEAGRWDDILKVMKIDKKNVGATQRFVLLDALAAPVVVDDVTAEQQREAYERLTG</sequence>
<dbReference type="InterPro" id="IPR016037">
    <property type="entry name" value="DHQ_synth_AroB"/>
</dbReference>
<dbReference type="InterPro" id="IPR000623">
    <property type="entry name" value="Shikimate_kinase/TSH1"/>
</dbReference>
<dbReference type="GO" id="GO:0003856">
    <property type="term" value="F:3-dehydroquinate synthase activity"/>
    <property type="evidence" value="ECO:0007669"/>
    <property type="project" value="UniProtKB-EC"/>
</dbReference>
<comment type="function">
    <text evidence="16">Catalyzes the specific phosphorylation of the 3-hydroxyl group of shikimic acid using ATP as a cosubstrate.</text>
</comment>
<dbReference type="SUPFAM" id="SSF52540">
    <property type="entry name" value="P-loop containing nucleoside triphosphate hydrolases"/>
    <property type="match status" value="1"/>
</dbReference>
<comment type="function">
    <text evidence="17">Catalyzes the conversion of 3-deoxy-D-arabino-heptulosonate 7-phosphate (DAHP) to dehydroquinate (DHQ).</text>
</comment>
<evidence type="ECO:0000256" key="4">
    <source>
        <dbReference type="ARBA" id="ARBA00004842"/>
    </source>
</evidence>
<keyword evidence="11 17" id="KW-0520">NAD</keyword>
<dbReference type="EC" id="4.2.3.4" evidence="17"/>
<dbReference type="PRINTS" id="PR01100">
    <property type="entry name" value="SHIKIMTKNASE"/>
</dbReference>
<comment type="catalytic activity">
    <reaction evidence="1 17">
        <text>7-phospho-2-dehydro-3-deoxy-D-arabino-heptonate = 3-dehydroquinate + phosphate</text>
        <dbReference type="Rhea" id="RHEA:21968"/>
        <dbReference type="ChEBI" id="CHEBI:32364"/>
        <dbReference type="ChEBI" id="CHEBI:43474"/>
        <dbReference type="ChEBI" id="CHEBI:58394"/>
        <dbReference type="EC" id="4.2.3.4"/>
    </reaction>
</comment>
<keyword evidence="17" id="KW-0862">Zinc</keyword>
<dbReference type="Gene3D" id="3.40.50.300">
    <property type="entry name" value="P-loop containing nucleotide triphosphate hydrolases"/>
    <property type="match status" value="1"/>
</dbReference>
<dbReference type="NCBIfam" id="TIGR01357">
    <property type="entry name" value="aroB"/>
    <property type="match status" value="1"/>
</dbReference>
<keyword evidence="14" id="KW-0511">Multifunctional enzyme</keyword>
<name>A0ABS3U359_9ACTN</name>
<dbReference type="InterPro" id="IPR031322">
    <property type="entry name" value="Shikimate/glucono_kinase"/>
</dbReference>
<comment type="subunit">
    <text evidence="16">Monomer.</text>
</comment>
<evidence type="ECO:0000256" key="6">
    <source>
        <dbReference type="ARBA" id="ARBA00022605"/>
    </source>
</evidence>